<keyword evidence="5" id="KW-0819">tRNA processing</keyword>
<dbReference type="InterPro" id="IPR018517">
    <property type="entry name" value="tRNA_hU_synthase_CS"/>
</dbReference>
<dbReference type="InterPro" id="IPR013785">
    <property type="entry name" value="Aldolase_TIM"/>
</dbReference>
<dbReference type="PROSITE" id="PS01136">
    <property type="entry name" value="UPF0034"/>
    <property type="match status" value="1"/>
</dbReference>
<dbReference type="GeneID" id="25271469"/>
<evidence type="ECO:0000256" key="8">
    <source>
        <dbReference type="ARBA" id="ARBA00023002"/>
    </source>
</evidence>
<keyword evidence="7" id="KW-0694">RNA-binding</keyword>
<dbReference type="PANTHER" id="PTHR42907:SF1">
    <property type="entry name" value="FMN-LINKED OXIDOREDUCTASES SUPERFAMILY PROTEIN"/>
    <property type="match status" value="1"/>
</dbReference>
<keyword evidence="2" id="KW-0820">tRNA-binding</keyword>
<dbReference type="InterPro" id="IPR035587">
    <property type="entry name" value="DUS-like_FMN-bd"/>
</dbReference>
<keyword evidence="3" id="KW-0285">Flavoprotein</keyword>
<dbReference type="VEuPathDB" id="ToxoDB:EAH_00033990"/>
<organism evidence="10 11">
    <name type="scientific">Eimeria acervulina</name>
    <name type="common">Coccidian parasite</name>
    <dbReference type="NCBI Taxonomy" id="5801"/>
    <lineage>
        <taxon>Eukaryota</taxon>
        <taxon>Sar</taxon>
        <taxon>Alveolata</taxon>
        <taxon>Apicomplexa</taxon>
        <taxon>Conoidasida</taxon>
        <taxon>Coccidia</taxon>
        <taxon>Eucoccidiorida</taxon>
        <taxon>Eimeriorina</taxon>
        <taxon>Eimeriidae</taxon>
        <taxon>Eimeria</taxon>
    </lineage>
</organism>
<evidence type="ECO:0000313" key="10">
    <source>
        <dbReference type="EMBL" id="CDI78480.1"/>
    </source>
</evidence>
<dbReference type="InterPro" id="IPR004653">
    <property type="entry name" value="DusA"/>
</dbReference>
<dbReference type="GO" id="GO:0017150">
    <property type="term" value="F:tRNA dihydrouridine synthase activity"/>
    <property type="evidence" value="ECO:0007669"/>
    <property type="project" value="InterPro"/>
</dbReference>
<accession>U6GE94</accession>
<dbReference type="AlphaFoldDB" id="U6GE94"/>
<dbReference type="SUPFAM" id="SSF51395">
    <property type="entry name" value="FMN-linked oxidoreductases"/>
    <property type="match status" value="1"/>
</dbReference>
<dbReference type="CDD" id="cd02801">
    <property type="entry name" value="DUS_like_FMN"/>
    <property type="match status" value="1"/>
</dbReference>
<dbReference type="Proteomes" id="UP000018050">
    <property type="component" value="Unassembled WGS sequence"/>
</dbReference>
<dbReference type="OrthoDB" id="10262250at2759"/>
<keyword evidence="8" id="KW-0560">Oxidoreductase</keyword>
<protein>
    <submittedName>
        <fullName evidence="10">Dihydrouridine synthase domain-containing protein, putative</fullName>
    </submittedName>
</protein>
<dbReference type="GO" id="GO:0050660">
    <property type="term" value="F:flavin adenine dinucleotide binding"/>
    <property type="evidence" value="ECO:0007669"/>
    <property type="project" value="InterPro"/>
</dbReference>
<feature type="domain" description="DUS-like FMN-binding" evidence="9">
    <location>
        <begin position="128"/>
        <end position="253"/>
    </location>
</feature>
<proteinExistence type="predicted"/>
<dbReference type="EMBL" id="HG670875">
    <property type="protein sequence ID" value="CDI78480.1"/>
    <property type="molecule type" value="Genomic_DNA"/>
</dbReference>
<comment type="cofactor">
    <cofactor evidence="1">
        <name>FMN</name>
        <dbReference type="ChEBI" id="CHEBI:58210"/>
    </cofactor>
</comment>
<evidence type="ECO:0000256" key="1">
    <source>
        <dbReference type="ARBA" id="ARBA00001917"/>
    </source>
</evidence>
<evidence type="ECO:0000313" key="11">
    <source>
        <dbReference type="Proteomes" id="UP000018050"/>
    </source>
</evidence>
<evidence type="ECO:0000256" key="2">
    <source>
        <dbReference type="ARBA" id="ARBA00022555"/>
    </source>
</evidence>
<name>U6GE94_EIMAC</name>
<sequence>MGRIVALRAKLASHEASVQPYSLVLDSNGNFGIPALRNFMRLITRHCTLYTEMIVDSTILHNTHHVEEYLGTTRNAVSSFPCPSFRYLLHEVVKQYVAQCSDVERTSVCVRRSHVGFDEIEHPIVCQLEAATWAERAGYDELNLNAGCPSCRVVTKGCFGAALMKTPEKVRDIVHEIKRRVQIPITVKCRLGVDHLDTPEFTRNFVNGVDPKKNRSVPPLLYGRVFELCDAFPDLRFSLNGGVTTLELAEKLLSGEWRKTEEAGTAHPRSRGIEAADGLQFSKLHGAYLDYLEHYETSAAKRKNPFVLLKPVLGVLSGMPGQRHFRHALDTKIRTSAPDQTAVEALLHAMDAIDEIFPGVLDYPLSMGKNPRYEEISSVEIGWRSSDD</sequence>
<keyword evidence="4" id="KW-0288">FMN</keyword>
<keyword evidence="6" id="KW-0521">NADP</keyword>
<dbReference type="Pfam" id="PF01207">
    <property type="entry name" value="Dus"/>
    <property type="match status" value="1"/>
</dbReference>
<dbReference type="RefSeq" id="XP_013251287.1">
    <property type="nucleotide sequence ID" value="XM_013395833.1"/>
</dbReference>
<evidence type="ECO:0000256" key="4">
    <source>
        <dbReference type="ARBA" id="ARBA00022643"/>
    </source>
</evidence>
<keyword evidence="11" id="KW-1185">Reference proteome</keyword>
<dbReference type="Gene3D" id="3.20.20.70">
    <property type="entry name" value="Aldolase class I"/>
    <property type="match status" value="1"/>
</dbReference>
<reference evidence="10" key="1">
    <citation type="submission" date="2013-10" db="EMBL/GenBank/DDBJ databases">
        <title>Genomic analysis of the causative agents of coccidiosis in chickens.</title>
        <authorList>
            <person name="Reid A.J."/>
            <person name="Blake D."/>
            <person name="Billington K."/>
            <person name="Browne H."/>
            <person name="Dunn M."/>
            <person name="Hung S."/>
            <person name="Kawahara F."/>
            <person name="Miranda-Saavedra D."/>
            <person name="Mourier T."/>
            <person name="Nagra H."/>
            <person name="Otto T.D."/>
            <person name="Rawlings N."/>
            <person name="Sanchez A."/>
            <person name="Sanders M."/>
            <person name="Subramaniam C."/>
            <person name="Tay Y."/>
            <person name="Dear P."/>
            <person name="Doerig C."/>
            <person name="Gruber A."/>
            <person name="Parkinson J."/>
            <person name="Shirley M."/>
            <person name="Wan K.L."/>
            <person name="Berriman M."/>
            <person name="Tomley F."/>
            <person name="Pain A."/>
        </authorList>
    </citation>
    <scope>NUCLEOTIDE SEQUENCE [LARGE SCALE GENOMIC DNA]</scope>
    <source>
        <strain evidence="10">Houghton</strain>
    </source>
</reference>
<gene>
    <name evidence="10" type="ORF">EAH_00033990</name>
</gene>
<evidence type="ECO:0000256" key="7">
    <source>
        <dbReference type="ARBA" id="ARBA00022884"/>
    </source>
</evidence>
<evidence type="ECO:0000256" key="3">
    <source>
        <dbReference type="ARBA" id="ARBA00022630"/>
    </source>
</evidence>
<evidence type="ECO:0000259" key="9">
    <source>
        <dbReference type="Pfam" id="PF01207"/>
    </source>
</evidence>
<reference evidence="10" key="2">
    <citation type="submission" date="2013-10" db="EMBL/GenBank/DDBJ databases">
        <authorList>
            <person name="Aslett M."/>
        </authorList>
    </citation>
    <scope>NUCLEOTIDE SEQUENCE [LARGE SCALE GENOMIC DNA]</scope>
    <source>
        <strain evidence="10">Houghton</strain>
    </source>
</reference>
<dbReference type="GO" id="GO:0000049">
    <property type="term" value="F:tRNA binding"/>
    <property type="evidence" value="ECO:0007669"/>
    <property type="project" value="UniProtKB-KW"/>
</dbReference>
<dbReference type="PANTHER" id="PTHR42907">
    <property type="entry name" value="FMN-LINKED OXIDOREDUCTASES SUPERFAMILY PROTEIN"/>
    <property type="match status" value="1"/>
</dbReference>
<evidence type="ECO:0000256" key="5">
    <source>
        <dbReference type="ARBA" id="ARBA00022694"/>
    </source>
</evidence>
<evidence type="ECO:0000256" key="6">
    <source>
        <dbReference type="ARBA" id="ARBA00022857"/>
    </source>
</evidence>